<dbReference type="AlphaFoldDB" id="A0A9W5V5V2"/>
<dbReference type="NCBIfam" id="NF040570">
    <property type="entry name" value="guided_TnpB"/>
    <property type="match status" value="1"/>
</dbReference>
<comment type="caution">
    <text evidence="2">The sequence shown here is derived from an EMBL/GenBank/DDBJ whole genome shotgun (WGS) entry which is preliminary data.</text>
</comment>
<feature type="domain" description="Probable transposase IS891/IS1136/IS1341" evidence="1">
    <location>
        <begin position="10"/>
        <end position="124"/>
    </location>
</feature>
<dbReference type="Proteomes" id="UP000014023">
    <property type="component" value="Unassembled WGS sequence"/>
</dbReference>
<organism evidence="2 3">
    <name type="scientific">Bacillus cereus VD196</name>
    <dbReference type="NCBI Taxonomy" id="1053243"/>
    <lineage>
        <taxon>Bacteria</taxon>
        <taxon>Bacillati</taxon>
        <taxon>Bacillota</taxon>
        <taxon>Bacilli</taxon>
        <taxon>Bacillales</taxon>
        <taxon>Bacillaceae</taxon>
        <taxon>Bacillus</taxon>
        <taxon>Bacillus cereus group</taxon>
    </lineage>
</organism>
<name>A0A9W5V5V2_BACCE</name>
<gene>
    <name evidence="2" type="ORF">IKE_05935</name>
</gene>
<proteinExistence type="predicted"/>
<protein>
    <recommendedName>
        <fullName evidence="1">Probable transposase IS891/IS1136/IS1341 domain-containing protein</fullName>
    </recommendedName>
</protein>
<sequence length="136" mass="15753">MTSTGKYYVSILTEYEKEIVQKEIETVVGLDFAMDGLYVSSEDEKANYPKFYHIMLDRLANAQRVLARRNTGSIRWNKQRTRVAKLHEKVANQRKNFLHHKSKELATHFDVVVAGDLNMKRMSQTLSFRKSVADNG</sequence>
<evidence type="ECO:0000313" key="3">
    <source>
        <dbReference type="Proteomes" id="UP000014023"/>
    </source>
</evidence>
<dbReference type="Pfam" id="PF01385">
    <property type="entry name" value="OrfB_IS605"/>
    <property type="match status" value="1"/>
</dbReference>
<evidence type="ECO:0000259" key="1">
    <source>
        <dbReference type="Pfam" id="PF01385"/>
    </source>
</evidence>
<dbReference type="InterPro" id="IPR001959">
    <property type="entry name" value="Transposase"/>
</dbReference>
<reference evidence="2 3" key="1">
    <citation type="submission" date="2012-12" db="EMBL/GenBank/DDBJ databases">
        <title>The Genome Sequence of Bacillus cereus VD196.</title>
        <authorList>
            <consortium name="The Broad Institute Genome Sequencing Platform"/>
            <consortium name="The Broad Institute Genome Sequencing Center for Infectious Disease"/>
            <person name="Feldgarden M."/>
            <person name="Van der Auwera G.A."/>
            <person name="Mahillon J."/>
            <person name="Duprez V."/>
            <person name="Timmery S."/>
            <person name="Mattelet C."/>
            <person name="Dierick K."/>
            <person name="Sun M."/>
            <person name="Yu Z."/>
            <person name="Zhu L."/>
            <person name="Hu X."/>
            <person name="Shank E.B."/>
            <person name="Swiecicka I."/>
            <person name="Hansen B.M."/>
            <person name="Andrup L."/>
            <person name="Walker B."/>
            <person name="Young S.K."/>
            <person name="Zeng Q."/>
            <person name="Gargeya S."/>
            <person name="Fitzgerald M."/>
            <person name="Haas B."/>
            <person name="Abouelleil A."/>
            <person name="Alvarado L."/>
            <person name="Arachchi H.M."/>
            <person name="Berlin A.M."/>
            <person name="Chapman S.B."/>
            <person name="Dewar J."/>
            <person name="Goldberg J."/>
            <person name="Griggs A."/>
            <person name="Gujja S."/>
            <person name="Hansen M."/>
            <person name="Howarth C."/>
            <person name="Imamovic A."/>
            <person name="Larimer J."/>
            <person name="McCowan C."/>
            <person name="Murphy C."/>
            <person name="Neiman D."/>
            <person name="Pearson M."/>
            <person name="Priest M."/>
            <person name="Roberts A."/>
            <person name="Saif S."/>
            <person name="Shea T."/>
            <person name="Sisk P."/>
            <person name="Sykes S."/>
            <person name="Wortman J."/>
            <person name="Nusbaum C."/>
            <person name="Birren B."/>
        </authorList>
    </citation>
    <scope>NUCLEOTIDE SEQUENCE [LARGE SCALE GENOMIC DNA]</scope>
    <source>
        <strain evidence="2 3">VD196</strain>
    </source>
</reference>
<dbReference type="EMBL" id="AHFL01000067">
    <property type="protein sequence ID" value="EOO60735.1"/>
    <property type="molecule type" value="Genomic_DNA"/>
</dbReference>
<evidence type="ECO:0000313" key="2">
    <source>
        <dbReference type="EMBL" id="EOO60735.1"/>
    </source>
</evidence>
<accession>A0A9W5V5V2</accession>